<proteinExistence type="predicted"/>
<feature type="chain" id="PRO_5042935210" evidence="2">
    <location>
        <begin position="27"/>
        <end position="112"/>
    </location>
</feature>
<dbReference type="EMBL" id="CP144696">
    <property type="protein sequence ID" value="WVZ10352.1"/>
    <property type="molecule type" value="Genomic_DNA"/>
</dbReference>
<name>A0AAQ3RXV6_VIGMU</name>
<feature type="compositionally biased region" description="Basic and acidic residues" evidence="1">
    <location>
        <begin position="85"/>
        <end position="94"/>
    </location>
</feature>
<sequence>MALRRSNVVAMAVIVSVIFHIEKCISDINRQSFPEGKIVDNTNADVAVDQYHRYECTVLVVEEIEGLGGGEVEGERVVSGGSGRLESEGDPKVEEIDEENEKDVVWCWVISV</sequence>
<evidence type="ECO:0000313" key="4">
    <source>
        <dbReference type="Proteomes" id="UP001374535"/>
    </source>
</evidence>
<dbReference type="AlphaFoldDB" id="A0AAQ3RXV6"/>
<evidence type="ECO:0000256" key="2">
    <source>
        <dbReference type="SAM" id="SignalP"/>
    </source>
</evidence>
<feature type="region of interest" description="Disordered" evidence="1">
    <location>
        <begin position="72"/>
        <end position="98"/>
    </location>
</feature>
<accession>A0AAQ3RXV6</accession>
<feature type="signal peptide" evidence="2">
    <location>
        <begin position="1"/>
        <end position="26"/>
    </location>
</feature>
<evidence type="ECO:0000313" key="3">
    <source>
        <dbReference type="EMBL" id="WVZ10352.1"/>
    </source>
</evidence>
<keyword evidence="4" id="KW-1185">Reference proteome</keyword>
<organism evidence="3 4">
    <name type="scientific">Vigna mungo</name>
    <name type="common">Black gram</name>
    <name type="synonym">Phaseolus mungo</name>
    <dbReference type="NCBI Taxonomy" id="3915"/>
    <lineage>
        <taxon>Eukaryota</taxon>
        <taxon>Viridiplantae</taxon>
        <taxon>Streptophyta</taxon>
        <taxon>Embryophyta</taxon>
        <taxon>Tracheophyta</taxon>
        <taxon>Spermatophyta</taxon>
        <taxon>Magnoliopsida</taxon>
        <taxon>eudicotyledons</taxon>
        <taxon>Gunneridae</taxon>
        <taxon>Pentapetalae</taxon>
        <taxon>rosids</taxon>
        <taxon>fabids</taxon>
        <taxon>Fabales</taxon>
        <taxon>Fabaceae</taxon>
        <taxon>Papilionoideae</taxon>
        <taxon>50 kb inversion clade</taxon>
        <taxon>NPAAA clade</taxon>
        <taxon>indigoferoid/millettioid clade</taxon>
        <taxon>Phaseoleae</taxon>
        <taxon>Vigna</taxon>
    </lineage>
</organism>
<dbReference type="Proteomes" id="UP001374535">
    <property type="component" value="Chromosome 5"/>
</dbReference>
<protein>
    <submittedName>
        <fullName evidence="3">Uncharacterized protein</fullName>
    </submittedName>
</protein>
<evidence type="ECO:0000256" key="1">
    <source>
        <dbReference type="SAM" id="MobiDB-lite"/>
    </source>
</evidence>
<reference evidence="3 4" key="1">
    <citation type="journal article" date="2023" name="Life. Sci Alliance">
        <title>Evolutionary insights into 3D genome organization and epigenetic landscape of Vigna mungo.</title>
        <authorList>
            <person name="Junaid A."/>
            <person name="Singh B."/>
            <person name="Bhatia S."/>
        </authorList>
    </citation>
    <scope>NUCLEOTIDE SEQUENCE [LARGE SCALE GENOMIC DNA]</scope>
    <source>
        <strain evidence="3">Urdbean</strain>
    </source>
</reference>
<keyword evidence="2" id="KW-0732">Signal</keyword>
<gene>
    <name evidence="3" type="ORF">V8G54_014882</name>
</gene>